<proteinExistence type="predicted"/>
<dbReference type="Proteomes" id="UP001159405">
    <property type="component" value="Unassembled WGS sequence"/>
</dbReference>
<dbReference type="EMBL" id="CALNXK010000043">
    <property type="protein sequence ID" value="CAH3127320.1"/>
    <property type="molecule type" value="Genomic_DNA"/>
</dbReference>
<dbReference type="Gene3D" id="1.10.533.10">
    <property type="entry name" value="Death Domain, Fas"/>
    <property type="match status" value="1"/>
</dbReference>
<evidence type="ECO:0000313" key="3">
    <source>
        <dbReference type="Proteomes" id="UP001159405"/>
    </source>
</evidence>
<name>A0ABN8NZL0_9CNID</name>
<protein>
    <recommendedName>
        <fullName evidence="1">CARD domain-containing protein</fullName>
    </recommendedName>
</protein>
<gene>
    <name evidence="2" type="ORF">PLOB_00032889</name>
</gene>
<dbReference type="CDD" id="cd01671">
    <property type="entry name" value="CARD"/>
    <property type="match status" value="1"/>
</dbReference>
<sequence>MVDKESHLAIEFLESHFGNGAEQAVNTAAVAKPPSTLASPVHSSVECSTTRSRVYNNAHHSQIRRSSDDREDGLLLEDQHQGELQLVVDESWFSSSQENLPCPMEAFPDQVEFKESIPACSRGLMLPSTCRPQLGQSNGTDNVSAQCPSYAESPIGPSQQNASLGVGDVTCVSSADEIEREIADAIESVCQCTTIPQQEAGRIARDPIVSGIAKDGKLGDANGDGFLGDADHYVLLCLFKRRIIARDILEHALYAIPGNKYQEIYPKIKKDEALVHHGTEFPMGEEDKTMLECSLHRRLEIADVLYVHCKMVLGHVFSVEEPCTTKVTVSEILSKSNERITAGFSVKIIINCHGSTDKLYEDKVRVIIQSGSTSLRLIFPVSHYEASIFPWLRDSSVTCMPDEDRQALRRCHVALLDNIGDVMFLCDQLYQHDIFDNDDLDEVEGLKKRRDRNAYVLREIQTRGNVLDFFIKVMQAKRENQGAAAILQKMRCQVYSGAVK</sequence>
<organism evidence="2 3">
    <name type="scientific">Porites lobata</name>
    <dbReference type="NCBI Taxonomy" id="104759"/>
    <lineage>
        <taxon>Eukaryota</taxon>
        <taxon>Metazoa</taxon>
        <taxon>Cnidaria</taxon>
        <taxon>Anthozoa</taxon>
        <taxon>Hexacorallia</taxon>
        <taxon>Scleractinia</taxon>
        <taxon>Fungiina</taxon>
        <taxon>Poritidae</taxon>
        <taxon>Porites</taxon>
    </lineage>
</organism>
<evidence type="ECO:0000313" key="2">
    <source>
        <dbReference type="EMBL" id="CAH3127320.1"/>
    </source>
</evidence>
<dbReference type="SUPFAM" id="SSF47986">
    <property type="entry name" value="DEATH domain"/>
    <property type="match status" value="1"/>
</dbReference>
<dbReference type="InterPro" id="IPR011029">
    <property type="entry name" value="DEATH-like_dom_sf"/>
</dbReference>
<accession>A0ABN8NZL0</accession>
<dbReference type="Pfam" id="PF00619">
    <property type="entry name" value="CARD"/>
    <property type="match status" value="1"/>
</dbReference>
<dbReference type="PROSITE" id="PS50209">
    <property type="entry name" value="CARD"/>
    <property type="match status" value="1"/>
</dbReference>
<reference evidence="2 3" key="1">
    <citation type="submission" date="2022-05" db="EMBL/GenBank/DDBJ databases">
        <authorList>
            <consortium name="Genoscope - CEA"/>
            <person name="William W."/>
        </authorList>
    </citation>
    <scope>NUCLEOTIDE SEQUENCE [LARGE SCALE GENOMIC DNA]</scope>
</reference>
<keyword evidence="3" id="KW-1185">Reference proteome</keyword>
<comment type="caution">
    <text evidence="2">The sequence shown here is derived from an EMBL/GenBank/DDBJ whole genome shotgun (WGS) entry which is preliminary data.</text>
</comment>
<feature type="domain" description="CARD" evidence="1">
    <location>
        <begin position="400"/>
        <end position="465"/>
    </location>
</feature>
<dbReference type="InterPro" id="IPR001315">
    <property type="entry name" value="CARD"/>
</dbReference>
<evidence type="ECO:0000259" key="1">
    <source>
        <dbReference type="PROSITE" id="PS50209"/>
    </source>
</evidence>